<keyword evidence="1" id="KW-0802">TPR repeat</keyword>
<dbReference type="Pfam" id="PF13181">
    <property type="entry name" value="TPR_8"/>
    <property type="match status" value="1"/>
</dbReference>
<feature type="repeat" description="TPR" evidence="1">
    <location>
        <begin position="83"/>
        <end position="116"/>
    </location>
</feature>
<dbReference type="InterPro" id="IPR037919">
    <property type="entry name" value="OGT"/>
</dbReference>
<feature type="repeat" description="TPR" evidence="1">
    <location>
        <begin position="49"/>
        <end position="82"/>
    </location>
</feature>
<dbReference type="AlphaFoldDB" id="A0A5Q0BLU9"/>
<dbReference type="PANTHER" id="PTHR44366">
    <property type="entry name" value="UDP-N-ACETYLGLUCOSAMINE--PEPTIDE N-ACETYLGLUCOSAMINYLTRANSFERASE 110 KDA SUBUNIT"/>
    <property type="match status" value="1"/>
</dbReference>
<dbReference type="InterPro" id="IPR013360">
    <property type="entry name" value="Pilus_4_PilW"/>
</dbReference>
<accession>A0A5Q0BLU9</accession>
<dbReference type="SUPFAM" id="SSF48452">
    <property type="entry name" value="TPR-like"/>
    <property type="match status" value="1"/>
</dbReference>
<dbReference type="RefSeq" id="WP_153250080.1">
    <property type="nucleotide sequence ID" value="NZ_CP044205.1"/>
</dbReference>
<name>A0A5Q0BLU9_9GAMM</name>
<dbReference type="EMBL" id="CP044205">
    <property type="protein sequence ID" value="QFY44112.1"/>
    <property type="molecule type" value="Genomic_DNA"/>
</dbReference>
<dbReference type="InterPro" id="IPR019734">
    <property type="entry name" value="TPR_rpt"/>
</dbReference>
<evidence type="ECO:0000256" key="1">
    <source>
        <dbReference type="PROSITE-ProRule" id="PRU00339"/>
    </source>
</evidence>
<dbReference type="Gene3D" id="1.25.40.10">
    <property type="entry name" value="Tetratricopeptide repeat domain"/>
    <property type="match status" value="1"/>
</dbReference>
<dbReference type="Pfam" id="PF13432">
    <property type="entry name" value="TPR_16"/>
    <property type="match status" value="1"/>
</dbReference>
<evidence type="ECO:0000313" key="3">
    <source>
        <dbReference type="Proteomes" id="UP000325755"/>
    </source>
</evidence>
<sequence length="266" mass="29339">MIKAAVICECIRRLHDAHAYWVLGLAVVLHGCVSQDVAENQGNRAAEASRIYVQKGVRYMENGQLDIALQDMTHALALDDANISAHNALAVLYERTGRLPEAEQQYRQALVLDASDPATLNNYGRFLCEQGAYARAQEYFDQAGRNRLYATPWLVLTNAGVCSHRSGKLGQAEEALREALQLNAGFTPALLEMANVKLDGAQFADARSYFRRYESANGHLSADALWIAIRIAAGLQDQASLDACLGELRGRFPDSVEARTAERRFP</sequence>
<dbReference type="Proteomes" id="UP000325755">
    <property type="component" value="Chromosome"/>
</dbReference>
<dbReference type="OrthoDB" id="129043at2"/>
<dbReference type="GO" id="GO:0006493">
    <property type="term" value="P:protein O-linked glycosylation"/>
    <property type="evidence" value="ECO:0007669"/>
    <property type="project" value="InterPro"/>
</dbReference>
<keyword evidence="3" id="KW-1185">Reference proteome</keyword>
<dbReference type="KEGG" id="mmob:F6R98_16960"/>
<evidence type="ECO:0000313" key="2">
    <source>
        <dbReference type="EMBL" id="QFY44112.1"/>
    </source>
</evidence>
<dbReference type="PANTHER" id="PTHR44366:SF1">
    <property type="entry name" value="UDP-N-ACETYLGLUCOSAMINE--PEPTIDE N-ACETYLGLUCOSAMINYLTRANSFERASE 110 KDA SUBUNIT"/>
    <property type="match status" value="1"/>
</dbReference>
<dbReference type="InParanoid" id="A0A5Q0BLU9"/>
<organism evidence="2 3">
    <name type="scientific">Candidatus Methylospira mobilis</name>
    <dbReference type="NCBI Taxonomy" id="1808979"/>
    <lineage>
        <taxon>Bacteria</taxon>
        <taxon>Pseudomonadati</taxon>
        <taxon>Pseudomonadota</taxon>
        <taxon>Gammaproteobacteria</taxon>
        <taxon>Methylococcales</taxon>
        <taxon>Methylococcaceae</taxon>
        <taxon>Candidatus Methylospira</taxon>
    </lineage>
</organism>
<dbReference type="GO" id="GO:0097363">
    <property type="term" value="F:protein O-acetylglucosaminyltransferase activity"/>
    <property type="evidence" value="ECO:0007669"/>
    <property type="project" value="TreeGrafter"/>
</dbReference>
<dbReference type="PROSITE" id="PS50005">
    <property type="entry name" value="TPR"/>
    <property type="match status" value="2"/>
</dbReference>
<proteinExistence type="predicted"/>
<reference evidence="2 3" key="1">
    <citation type="submission" date="2019-09" db="EMBL/GenBank/DDBJ databases">
        <title>Ecophysiology of the spiral-shaped methanotroph Methylospira mobilis as revealed by the complete genome sequence.</title>
        <authorList>
            <person name="Oshkin I.Y."/>
            <person name="Dedysh S.N."/>
            <person name="Miroshnikov K."/>
            <person name="Danilova O.V."/>
            <person name="Hakobyan A."/>
            <person name="Liesack W."/>
        </authorList>
    </citation>
    <scope>NUCLEOTIDE SEQUENCE [LARGE SCALE GENOMIC DNA]</scope>
    <source>
        <strain evidence="2 3">Shm1</strain>
    </source>
</reference>
<dbReference type="InterPro" id="IPR011990">
    <property type="entry name" value="TPR-like_helical_dom_sf"/>
</dbReference>
<protein>
    <submittedName>
        <fullName evidence="2">Type IV pilus biogenesis/stability protein PilW</fullName>
    </submittedName>
</protein>
<gene>
    <name evidence="2" type="primary">pilW</name>
    <name evidence="2" type="ORF">F6R98_16960</name>
</gene>
<dbReference type="NCBIfam" id="TIGR02521">
    <property type="entry name" value="type_IV_pilW"/>
    <property type="match status" value="1"/>
</dbReference>
<dbReference type="SMART" id="SM00028">
    <property type="entry name" value="TPR"/>
    <property type="match status" value="3"/>
</dbReference>